<dbReference type="SUPFAM" id="SSF57783">
    <property type="entry name" value="Zinc beta-ribbon"/>
    <property type="match status" value="1"/>
</dbReference>
<dbReference type="GO" id="GO:0008270">
    <property type="term" value="F:zinc ion binding"/>
    <property type="evidence" value="ECO:0007669"/>
    <property type="project" value="UniProtKB-KW"/>
</dbReference>
<keyword evidence="11" id="KW-0238">DNA-binding</keyword>
<keyword evidence="5" id="KW-0548">Nucleotidyltransferase</keyword>
<evidence type="ECO:0000256" key="10">
    <source>
        <dbReference type="ARBA" id="ARBA00022842"/>
    </source>
</evidence>
<dbReference type="InterPro" id="IPR050219">
    <property type="entry name" value="DnaG_primase"/>
</dbReference>
<evidence type="ECO:0000256" key="5">
    <source>
        <dbReference type="ARBA" id="ARBA00022695"/>
    </source>
</evidence>
<dbReference type="GO" id="GO:0005737">
    <property type="term" value="C:cytoplasm"/>
    <property type="evidence" value="ECO:0007669"/>
    <property type="project" value="TreeGrafter"/>
</dbReference>
<evidence type="ECO:0000256" key="9">
    <source>
        <dbReference type="ARBA" id="ARBA00022833"/>
    </source>
</evidence>
<keyword evidence="2" id="KW-0240">DNA-directed RNA polymerase</keyword>
<protein>
    <submittedName>
        <fullName evidence="14">DNA primase</fullName>
    </submittedName>
</protein>
<evidence type="ECO:0000256" key="12">
    <source>
        <dbReference type="ARBA" id="ARBA00023163"/>
    </source>
</evidence>
<evidence type="ECO:0000259" key="13">
    <source>
        <dbReference type="SMART" id="SM00400"/>
    </source>
</evidence>
<dbReference type="GO" id="GO:1990077">
    <property type="term" value="C:primosome complex"/>
    <property type="evidence" value="ECO:0007669"/>
    <property type="project" value="UniProtKB-KW"/>
</dbReference>
<dbReference type="AlphaFoldDB" id="A0A1F6Y7P5"/>
<dbReference type="Gene3D" id="3.90.580.10">
    <property type="entry name" value="Zinc finger, CHC2-type domain"/>
    <property type="match status" value="1"/>
</dbReference>
<keyword evidence="10" id="KW-0460">Magnesium</keyword>
<evidence type="ECO:0000256" key="11">
    <source>
        <dbReference type="ARBA" id="ARBA00023125"/>
    </source>
</evidence>
<dbReference type="PANTHER" id="PTHR30313">
    <property type="entry name" value="DNA PRIMASE"/>
    <property type="match status" value="1"/>
</dbReference>
<dbReference type="GO" id="GO:0003899">
    <property type="term" value="F:DNA-directed RNA polymerase activity"/>
    <property type="evidence" value="ECO:0007669"/>
    <property type="project" value="InterPro"/>
</dbReference>
<keyword evidence="4" id="KW-0808">Transferase</keyword>
<keyword evidence="12" id="KW-0804">Transcription</keyword>
<evidence type="ECO:0000313" key="15">
    <source>
        <dbReference type="Proteomes" id="UP000178645"/>
    </source>
</evidence>
<dbReference type="GO" id="GO:0006269">
    <property type="term" value="P:DNA replication, synthesis of primer"/>
    <property type="evidence" value="ECO:0007669"/>
    <property type="project" value="UniProtKB-KW"/>
</dbReference>
<evidence type="ECO:0000256" key="4">
    <source>
        <dbReference type="ARBA" id="ARBA00022679"/>
    </source>
</evidence>
<evidence type="ECO:0000313" key="14">
    <source>
        <dbReference type="EMBL" id="OGJ02397.1"/>
    </source>
</evidence>
<dbReference type="EMBL" id="MFVU01000004">
    <property type="protein sequence ID" value="OGJ02397.1"/>
    <property type="molecule type" value="Genomic_DNA"/>
</dbReference>
<evidence type="ECO:0000256" key="1">
    <source>
        <dbReference type="ARBA" id="ARBA00001947"/>
    </source>
</evidence>
<feature type="domain" description="Zinc finger CHC2-type" evidence="13">
    <location>
        <begin position="31"/>
        <end position="80"/>
    </location>
</feature>
<dbReference type="Proteomes" id="UP000178645">
    <property type="component" value="Unassembled WGS sequence"/>
</dbReference>
<evidence type="ECO:0000256" key="8">
    <source>
        <dbReference type="ARBA" id="ARBA00022771"/>
    </source>
</evidence>
<sequence>MNSSVEQIKERLSIEEVVSSYIKLERTGANLKAKCPFHNEKTPSFFVSPARESYYCFGCGASGDIFTFVEEFEGLDFKGA</sequence>
<evidence type="ECO:0000256" key="6">
    <source>
        <dbReference type="ARBA" id="ARBA00022705"/>
    </source>
</evidence>
<dbReference type="Pfam" id="PF01807">
    <property type="entry name" value="Zn_ribbon_DnaG"/>
    <property type="match status" value="1"/>
</dbReference>
<keyword evidence="9" id="KW-0862">Zinc</keyword>
<feature type="non-terminal residue" evidence="14">
    <location>
        <position position="80"/>
    </location>
</feature>
<name>A0A1F6Y7P5_9BACT</name>
<dbReference type="PANTHER" id="PTHR30313:SF2">
    <property type="entry name" value="DNA PRIMASE"/>
    <property type="match status" value="1"/>
</dbReference>
<dbReference type="InterPro" id="IPR002694">
    <property type="entry name" value="Znf_CHC2"/>
</dbReference>
<dbReference type="InterPro" id="IPR036977">
    <property type="entry name" value="DNA_primase_Znf_CHC2"/>
</dbReference>
<reference evidence="14 15" key="1">
    <citation type="journal article" date="2016" name="Nat. Commun.">
        <title>Thousands of microbial genomes shed light on interconnected biogeochemical processes in an aquifer system.</title>
        <authorList>
            <person name="Anantharaman K."/>
            <person name="Brown C.T."/>
            <person name="Hug L.A."/>
            <person name="Sharon I."/>
            <person name="Castelle C.J."/>
            <person name="Probst A.J."/>
            <person name="Thomas B.C."/>
            <person name="Singh A."/>
            <person name="Wilkins M.J."/>
            <person name="Karaoz U."/>
            <person name="Brodie E.L."/>
            <person name="Williams K.H."/>
            <person name="Hubbard S.S."/>
            <person name="Banfield J.F."/>
        </authorList>
    </citation>
    <scope>NUCLEOTIDE SEQUENCE [LARGE SCALE GENOMIC DNA]</scope>
</reference>
<keyword evidence="7" id="KW-0479">Metal-binding</keyword>
<dbReference type="SMART" id="SM00400">
    <property type="entry name" value="ZnF_CHCC"/>
    <property type="match status" value="1"/>
</dbReference>
<keyword evidence="8" id="KW-0863">Zinc-finger</keyword>
<comment type="caution">
    <text evidence="14">The sequence shown here is derived from an EMBL/GenBank/DDBJ whole genome shotgun (WGS) entry which is preliminary data.</text>
</comment>
<comment type="cofactor">
    <cofactor evidence="1">
        <name>Zn(2+)</name>
        <dbReference type="ChEBI" id="CHEBI:29105"/>
    </cofactor>
</comment>
<dbReference type="GO" id="GO:0000428">
    <property type="term" value="C:DNA-directed RNA polymerase complex"/>
    <property type="evidence" value="ECO:0007669"/>
    <property type="project" value="UniProtKB-KW"/>
</dbReference>
<organism evidence="14 15">
    <name type="scientific">Candidatus Nomurabacteria bacterium RIFCSPLOWO2_12_FULL_44_11</name>
    <dbReference type="NCBI Taxonomy" id="1801796"/>
    <lineage>
        <taxon>Bacteria</taxon>
        <taxon>Candidatus Nomuraibacteriota</taxon>
    </lineage>
</organism>
<keyword evidence="3" id="KW-0639">Primosome</keyword>
<proteinExistence type="predicted"/>
<accession>A0A1F6Y7P5</accession>
<dbReference type="GO" id="GO:0003677">
    <property type="term" value="F:DNA binding"/>
    <property type="evidence" value="ECO:0007669"/>
    <property type="project" value="UniProtKB-KW"/>
</dbReference>
<gene>
    <name evidence="14" type="ORF">A3G53_00360</name>
</gene>
<evidence type="ECO:0000256" key="7">
    <source>
        <dbReference type="ARBA" id="ARBA00022723"/>
    </source>
</evidence>
<keyword evidence="6" id="KW-0235">DNA replication</keyword>
<dbReference type="FunFam" id="3.90.580.10:FF:000001">
    <property type="entry name" value="DNA primase"/>
    <property type="match status" value="1"/>
</dbReference>
<evidence type="ECO:0000256" key="3">
    <source>
        <dbReference type="ARBA" id="ARBA00022515"/>
    </source>
</evidence>
<evidence type="ECO:0000256" key="2">
    <source>
        <dbReference type="ARBA" id="ARBA00022478"/>
    </source>
</evidence>